<feature type="transmembrane region" description="Helical" evidence="1">
    <location>
        <begin position="12"/>
        <end position="36"/>
    </location>
</feature>
<evidence type="ECO:0000313" key="2">
    <source>
        <dbReference type="EMBL" id="AHF07131.1"/>
    </source>
</evidence>
<dbReference type="eggNOG" id="ENOG5030AIC">
    <property type="taxonomic scope" value="Bacteria"/>
</dbReference>
<dbReference type="KEGG" id="dmt:DESME_08615"/>
<protein>
    <submittedName>
        <fullName evidence="2">Uncharacterized protein</fullName>
    </submittedName>
</protein>
<evidence type="ECO:0000313" key="3">
    <source>
        <dbReference type="Proteomes" id="UP000010847"/>
    </source>
</evidence>
<dbReference type="STRING" id="871968.DESME_08615"/>
<keyword evidence="1" id="KW-1133">Transmembrane helix</keyword>
<dbReference type="OrthoDB" id="9799090at2"/>
<feature type="transmembrane region" description="Helical" evidence="1">
    <location>
        <begin position="42"/>
        <end position="62"/>
    </location>
</feature>
<proteinExistence type="predicted"/>
<dbReference type="Proteomes" id="UP000010847">
    <property type="component" value="Chromosome"/>
</dbReference>
<reference evidence="2 3" key="1">
    <citation type="submission" date="2013-12" db="EMBL/GenBank/DDBJ databases">
        <authorList>
            <consortium name="DOE Joint Genome Institute"/>
            <person name="Smidt H."/>
            <person name="Huntemann M."/>
            <person name="Han J."/>
            <person name="Chen A."/>
            <person name="Kyrpides N."/>
            <person name="Mavromatis K."/>
            <person name="Markowitz V."/>
            <person name="Palaniappan K."/>
            <person name="Ivanova N."/>
            <person name="Schaumberg A."/>
            <person name="Pati A."/>
            <person name="Liolios K."/>
            <person name="Nordberg H.P."/>
            <person name="Cantor M.N."/>
            <person name="Hua S.X."/>
            <person name="Woyke T."/>
        </authorList>
    </citation>
    <scope>NUCLEOTIDE SEQUENCE [LARGE SCALE GENOMIC DNA]</scope>
    <source>
        <strain evidence="3">DSM 15288</strain>
    </source>
</reference>
<keyword evidence="3" id="KW-1185">Reference proteome</keyword>
<sequence>MKLRTWEIKLGIFLLGLSLSLYLLDFLEFHGISYILDNILLQLAYLPIYIFLSTLIIDQLLAKREKRALLRKLYMVVGIFNHEMGGELLEFLSKRDANIDKIQNNLLIETSWNNKDFLEARKGVEEYRGKWQVDGEFLEQLRDLVFRKKDFLLRLMENPNLLEHEAFTELLWAIFHLTDEFAHRKDLREQAEADRVHLIRDMDRAYQLLILEWLSYMEHLHEDYPYLYSLAVRTNPFNSKARVEIQ</sequence>
<dbReference type="AlphaFoldDB" id="W0EDI0"/>
<dbReference type="RefSeq" id="WP_006718659.1">
    <property type="nucleotide sequence ID" value="NZ_CP007032.1"/>
</dbReference>
<keyword evidence="1" id="KW-0812">Transmembrane</keyword>
<dbReference type="HOGENOM" id="CLU_087537_0_0_9"/>
<gene>
    <name evidence="2" type="ORF">DESME_08615</name>
</gene>
<name>W0EDI0_9FIRM</name>
<evidence type="ECO:0000256" key="1">
    <source>
        <dbReference type="SAM" id="Phobius"/>
    </source>
</evidence>
<keyword evidence="1" id="KW-0472">Membrane</keyword>
<organism evidence="2 3">
    <name type="scientific">Desulfitobacterium metallireducens DSM 15288</name>
    <dbReference type="NCBI Taxonomy" id="871968"/>
    <lineage>
        <taxon>Bacteria</taxon>
        <taxon>Bacillati</taxon>
        <taxon>Bacillota</taxon>
        <taxon>Clostridia</taxon>
        <taxon>Eubacteriales</taxon>
        <taxon>Desulfitobacteriaceae</taxon>
        <taxon>Desulfitobacterium</taxon>
    </lineage>
</organism>
<accession>W0EDI0</accession>
<dbReference type="EMBL" id="CP007032">
    <property type="protein sequence ID" value="AHF07131.1"/>
    <property type="molecule type" value="Genomic_DNA"/>
</dbReference>